<dbReference type="SUPFAM" id="SSF56219">
    <property type="entry name" value="DNase I-like"/>
    <property type="match status" value="1"/>
</dbReference>
<evidence type="ECO:0000259" key="2">
    <source>
        <dbReference type="Pfam" id="PF00078"/>
    </source>
</evidence>
<evidence type="ECO:0000313" key="5">
    <source>
        <dbReference type="EMBL" id="KAK4601572.1"/>
    </source>
</evidence>
<feature type="domain" description="Reverse transcriptase" evidence="2">
    <location>
        <begin position="832"/>
        <end position="967"/>
    </location>
</feature>
<dbReference type="PANTHER" id="PTHR33710">
    <property type="entry name" value="BNAC02G09200D PROTEIN"/>
    <property type="match status" value="1"/>
</dbReference>
<dbReference type="AlphaFoldDB" id="A0AAN7J826"/>
<feature type="compositionally biased region" description="Polar residues" evidence="1">
    <location>
        <begin position="426"/>
        <end position="438"/>
    </location>
</feature>
<feature type="region of interest" description="Disordered" evidence="1">
    <location>
        <begin position="419"/>
        <end position="443"/>
    </location>
</feature>
<dbReference type="Proteomes" id="UP001324115">
    <property type="component" value="Unassembled WGS sequence"/>
</dbReference>
<accession>A0AAN7J826</accession>
<gene>
    <name evidence="5" type="ORF">RGQ29_010933</name>
</gene>
<dbReference type="GO" id="GO:0003824">
    <property type="term" value="F:catalytic activity"/>
    <property type="evidence" value="ECO:0007669"/>
    <property type="project" value="InterPro"/>
</dbReference>
<dbReference type="Pfam" id="PF03372">
    <property type="entry name" value="Exo_endo_phos"/>
    <property type="match status" value="1"/>
</dbReference>
<evidence type="ECO:0000256" key="1">
    <source>
        <dbReference type="SAM" id="MobiDB-lite"/>
    </source>
</evidence>
<dbReference type="InterPro" id="IPR036691">
    <property type="entry name" value="Endo/exonu/phosph_ase_sf"/>
</dbReference>
<dbReference type="PANTHER" id="PTHR33710:SF77">
    <property type="entry name" value="DNASE I-LIKE SUPERFAMILY PROTEIN"/>
    <property type="match status" value="1"/>
</dbReference>
<evidence type="ECO:0000259" key="3">
    <source>
        <dbReference type="Pfam" id="PF03372"/>
    </source>
</evidence>
<organism evidence="5 6">
    <name type="scientific">Quercus rubra</name>
    <name type="common">Northern red oak</name>
    <name type="synonym">Quercus borealis</name>
    <dbReference type="NCBI Taxonomy" id="3512"/>
    <lineage>
        <taxon>Eukaryota</taxon>
        <taxon>Viridiplantae</taxon>
        <taxon>Streptophyta</taxon>
        <taxon>Embryophyta</taxon>
        <taxon>Tracheophyta</taxon>
        <taxon>Spermatophyta</taxon>
        <taxon>Magnoliopsida</taxon>
        <taxon>eudicotyledons</taxon>
        <taxon>Gunneridae</taxon>
        <taxon>Pentapetalae</taxon>
        <taxon>rosids</taxon>
        <taxon>fabids</taxon>
        <taxon>Fagales</taxon>
        <taxon>Fagaceae</taxon>
        <taxon>Quercus</taxon>
    </lineage>
</organism>
<dbReference type="Gene3D" id="3.60.10.10">
    <property type="entry name" value="Endonuclease/exonuclease/phosphatase"/>
    <property type="match status" value="1"/>
</dbReference>
<reference evidence="5 6" key="1">
    <citation type="journal article" date="2023" name="G3 (Bethesda)">
        <title>A haplotype-resolved chromosome-scale genome for Quercus rubra L. provides insights into the genetics of adaptive traits for red oak species.</title>
        <authorList>
            <person name="Kapoor B."/>
            <person name="Jenkins J."/>
            <person name="Schmutz J."/>
            <person name="Zhebentyayeva T."/>
            <person name="Kuelheim C."/>
            <person name="Coggeshall M."/>
            <person name="Heim C."/>
            <person name="Lasky J.R."/>
            <person name="Leites L."/>
            <person name="Islam-Faridi N."/>
            <person name="Romero-Severson J."/>
            <person name="DeLeo V.L."/>
            <person name="Lucas S.M."/>
            <person name="Lazic D."/>
            <person name="Gailing O."/>
            <person name="Carlson J."/>
            <person name="Staton M."/>
        </authorList>
    </citation>
    <scope>NUCLEOTIDE SEQUENCE [LARGE SCALE GENOMIC DNA]</scope>
    <source>
        <strain evidence="5">Pseudo-F2</strain>
    </source>
</reference>
<evidence type="ECO:0008006" key="7">
    <source>
        <dbReference type="Google" id="ProtNLM"/>
    </source>
</evidence>
<name>A0AAN7J826_QUERU</name>
<dbReference type="Pfam" id="PF00078">
    <property type="entry name" value="RVT_1"/>
    <property type="match status" value="1"/>
</dbReference>
<dbReference type="SUPFAM" id="SSF56672">
    <property type="entry name" value="DNA/RNA polymerases"/>
    <property type="match status" value="1"/>
</dbReference>
<feature type="domain" description="Endonuclease/exonuclease/phosphatase" evidence="3">
    <location>
        <begin position="507"/>
        <end position="673"/>
    </location>
</feature>
<evidence type="ECO:0000313" key="6">
    <source>
        <dbReference type="Proteomes" id="UP001324115"/>
    </source>
</evidence>
<keyword evidence="6" id="KW-1185">Reference proteome</keyword>
<dbReference type="Pfam" id="PF14111">
    <property type="entry name" value="DUF4283"/>
    <property type="match status" value="1"/>
</dbReference>
<feature type="domain" description="DUF4283" evidence="4">
    <location>
        <begin position="100"/>
        <end position="180"/>
    </location>
</feature>
<sequence length="1000" mass="112379">MEVEFSTPAQRTSEEEDELLRSVKKFKESIGARSFLPPRKLVSYKDSLVGDILGAYEQAFKFSKDWEEGYDSETDVEPLTEGMAEVKLSKETKACIRAPWSKALIIKVYGRSVGFHYLTFKINALWKPIAKMDCVTLGRGFFLIRFSCSDDFDKVLRGGPWFIGGNFLAIKHWEPYFKASEAKLTSVAVWEIESVIGPVLRIDSYTASETRGGYARLCVQINLDKPLISSIRVGKLVQRVLYEGISSLCFCCDTNQVSRFKRKAVAKNKGKGSEGLGIRNSKGPKNSKSLIWLSHSTERKSKLSSSTEGLGSDSLVGNGKDSARINSSATVRMGHLVQESSDSSGANGDSGLHQTGTSTIGAQCLVPNTQSMVDVPYGRAGGLGGNVGGVEQAKEAISHASLGRIRVDHSREEACGFQRDGHGTHGESSNAENVSNYGSGEDLRRTSELQRGYNWHPEAHDHLEAELESIQGSSEEDGVEYGGSSLGGDRAAKINEGLPFDGYITTDTIGYAGGLWILCKTEEVEVISLSSTEQEIHATVKVCSSNLTWLLSAIYASPRLAERKILWENLKTVAHLHNLPWLMLGDFNEVLCAEDKFGGNHINLNRALEFKDCLDECNMLDLGFAGPKFTWTNCRPISNLILERIDRCFANPAWRILYPDALVTHLPRTFSDHCPVLLELCRVNVNQQNKPFRFQTMWLFHQDFPRVVQQAWVDNRDLQEAILNFVGKAKQWNVEVFGNLFAKKRKVLARLNGTQKALANNPNDFLLGLEQQLILEYSLILMQEEEYWALKSRLNIATFGDRNTSFFHLSTIVRRKRNKIRCLKDVEGNWMTNEVEIKEYIRNGYKAGDPLSPYLFILCMEYLGHLIEQKCVAGDWIPLKASKDNVGISHLFFADDIILFSKADRRGCEAISEVLEKFCRESSQKVSSDKSRIYFSPNVSDELKEEICDRLGFWETNDIGKFLGFPIKHRGVPRNPYKFIEERVMNKLAGWKAKYLSFAR</sequence>
<dbReference type="EMBL" id="JAXUIC010000002">
    <property type="protein sequence ID" value="KAK4601572.1"/>
    <property type="molecule type" value="Genomic_DNA"/>
</dbReference>
<evidence type="ECO:0000259" key="4">
    <source>
        <dbReference type="Pfam" id="PF14111"/>
    </source>
</evidence>
<dbReference type="InterPro" id="IPR025558">
    <property type="entry name" value="DUF4283"/>
</dbReference>
<protein>
    <recommendedName>
        <fullName evidence="7">Reverse transcriptase</fullName>
    </recommendedName>
</protein>
<proteinExistence type="predicted"/>
<feature type="region of interest" description="Disordered" evidence="1">
    <location>
        <begin position="302"/>
        <end position="322"/>
    </location>
</feature>
<dbReference type="InterPro" id="IPR005135">
    <property type="entry name" value="Endo/exonuclease/phosphatase"/>
</dbReference>
<dbReference type="InterPro" id="IPR043502">
    <property type="entry name" value="DNA/RNA_pol_sf"/>
</dbReference>
<comment type="caution">
    <text evidence="5">The sequence shown here is derived from an EMBL/GenBank/DDBJ whole genome shotgun (WGS) entry which is preliminary data.</text>
</comment>
<feature type="region of interest" description="Disordered" evidence="1">
    <location>
        <begin position="270"/>
        <end position="289"/>
    </location>
</feature>
<dbReference type="InterPro" id="IPR000477">
    <property type="entry name" value="RT_dom"/>
</dbReference>